<dbReference type="AlphaFoldDB" id="A0AAD0XAN3"/>
<name>A0AAD0XAN3_9BACT</name>
<dbReference type="GeneID" id="56461625"/>
<sequence length="212" mass="25940">MPIRKIPKNYRSVTGTFPSYKNKRNIFYESLLERDFYLLLEFNYDVISYEEQPFRIYYQRSKSTYRYTPDVLVHYNSELNLLPCVFEIKMSDEIKEKKVFFEEKFNQIEKYININDLDFRIFTELDIDKIYLENAMFLYRYKDLNNKTISKNILEKMKLFQEISVNDLLQHFSSNKFEQMEILPYIWQLIFLNKIVIDMYIKITNSSVIKAK</sequence>
<evidence type="ECO:0000259" key="2">
    <source>
        <dbReference type="Pfam" id="PF08722"/>
    </source>
</evidence>
<keyword evidence="3" id="KW-0540">Nuclease</keyword>
<accession>A0AAD0XAN3</accession>
<dbReference type="Pfam" id="PF08721">
    <property type="entry name" value="Tn7_Tnp_TnsA_C"/>
    <property type="match status" value="1"/>
</dbReference>
<feature type="domain" description="TnsA endonuclease N-terminal" evidence="2">
    <location>
        <begin position="45"/>
        <end position="124"/>
    </location>
</feature>
<dbReference type="EMBL" id="CP032823">
    <property type="protein sequence ID" value="AYJ80528.1"/>
    <property type="molecule type" value="Genomic_DNA"/>
</dbReference>
<reference evidence="3 4" key="1">
    <citation type="submission" date="2018-10" db="EMBL/GenBank/DDBJ databases">
        <title>Complete genome sequences of Arcobacter cryaerophilus strains ATCC 43158 and ATCC 49615.</title>
        <authorList>
            <person name="Miller W.G."/>
            <person name="Yee E."/>
            <person name="Bono J.L."/>
        </authorList>
    </citation>
    <scope>NUCLEOTIDE SEQUENCE [LARGE SCALE GENOMIC DNA]</scope>
    <source>
        <strain evidence="3 4">ATCC 43158</strain>
    </source>
</reference>
<keyword evidence="3" id="KW-0378">Hydrolase</keyword>
<dbReference type="InterPro" id="IPR011856">
    <property type="entry name" value="tRNA_endonuc-like_dom_sf"/>
</dbReference>
<dbReference type="Gene3D" id="3.40.1350.10">
    <property type="match status" value="1"/>
</dbReference>
<protein>
    <submittedName>
        <fullName evidence="3">Transposase endonuclease subunit TnsA</fullName>
    </submittedName>
</protein>
<gene>
    <name evidence="3" type="ORF">ACRYA_1409</name>
</gene>
<evidence type="ECO:0000313" key="3">
    <source>
        <dbReference type="EMBL" id="AYJ80528.1"/>
    </source>
</evidence>
<dbReference type="InterPro" id="IPR014833">
    <property type="entry name" value="TnsA_N"/>
</dbReference>
<feature type="domain" description="TnsA endonuclease C-terminal" evidence="1">
    <location>
        <begin position="126"/>
        <end position="199"/>
    </location>
</feature>
<dbReference type="GO" id="GO:0004519">
    <property type="term" value="F:endonuclease activity"/>
    <property type="evidence" value="ECO:0007669"/>
    <property type="project" value="UniProtKB-KW"/>
</dbReference>
<dbReference type="RefSeq" id="WP_121443300.1">
    <property type="nucleotide sequence ID" value="NZ_CP021072.1"/>
</dbReference>
<dbReference type="Pfam" id="PF08722">
    <property type="entry name" value="Tn7_TnsA-like_N"/>
    <property type="match status" value="1"/>
</dbReference>
<evidence type="ECO:0000313" key="4">
    <source>
        <dbReference type="Proteomes" id="UP000273809"/>
    </source>
</evidence>
<organism evidence="3 4">
    <name type="scientific">Aliarcobacter cryaerophilus ATCC 43158</name>
    <dbReference type="NCBI Taxonomy" id="1032070"/>
    <lineage>
        <taxon>Bacteria</taxon>
        <taxon>Pseudomonadati</taxon>
        <taxon>Campylobacterota</taxon>
        <taxon>Epsilonproteobacteria</taxon>
        <taxon>Campylobacterales</taxon>
        <taxon>Arcobacteraceae</taxon>
        <taxon>Aliarcobacter</taxon>
    </lineage>
</organism>
<keyword evidence="3" id="KW-0255">Endonuclease</keyword>
<evidence type="ECO:0000259" key="1">
    <source>
        <dbReference type="Pfam" id="PF08721"/>
    </source>
</evidence>
<dbReference type="GO" id="GO:0003676">
    <property type="term" value="F:nucleic acid binding"/>
    <property type="evidence" value="ECO:0007669"/>
    <property type="project" value="InterPro"/>
</dbReference>
<dbReference type="Proteomes" id="UP000273809">
    <property type="component" value="Chromosome"/>
</dbReference>
<proteinExistence type="predicted"/>
<dbReference type="InterPro" id="IPR014832">
    <property type="entry name" value="TnsA_C"/>
</dbReference>
<dbReference type="KEGG" id="acre:ACRYA_1409"/>